<feature type="compositionally biased region" description="Acidic residues" evidence="1">
    <location>
        <begin position="184"/>
        <end position="197"/>
    </location>
</feature>
<name>A0A6A5XEZ2_9PLEO</name>
<evidence type="ECO:0000313" key="2">
    <source>
        <dbReference type="EMBL" id="KAF2011490.1"/>
    </source>
</evidence>
<organism evidence="2 3">
    <name type="scientific">Aaosphaeria arxii CBS 175.79</name>
    <dbReference type="NCBI Taxonomy" id="1450172"/>
    <lineage>
        <taxon>Eukaryota</taxon>
        <taxon>Fungi</taxon>
        <taxon>Dikarya</taxon>
        <taxon>Ascomycota</taxon>
        <taxon>Pezizomycotina</taxon>
        <taxon>Dothideomycetes</taxon>
        <taxon>Pleosporomycetidae</taxon>
        <taxon>Pleosporales</taxon>
        <taxon>Pleosporales incertae sedis</taxon>
        <taxon>Aaosphaeria</taxon>
    </lineage>
</organism>
<proteinExistence type="predicted"/>
<dbReference type="GeneID" id="54290804"/>
<evidence type="ECO:0000313" key="3">
    <source>
        <dbReference type="Proteomes" id="UP000799778"/>
    </source>
</evidence>
<feature type="compositionally biased region" description="Pro residues" evidence="1">
    <location>
        <begin position="88"/>
        <end position="98"/>
    </location>
</feature>
<feature type="region of interest" description="Disordered" evidence="1">
    <location>
        <begin position="184"/>
        <end position="206"/>
    </location>
</feature>
<keyword evidence="3" id="KW-1185">Reference proteome</keyword>
<dbReference type="Proteomes" id="UP000799778">
    <property type="component" value="Unassembled WGS sequence"/>
</dbReference>
<sequence>MDDQTQQRKGYRPRIEQAPRSLNRPSVAYIRTKTYSSTASTNPTSNFHYQTTYTRLNHPQISPLHQTTPHHTIKHYPRNHPEKMTTTPPSPPPNPRPQGFPLIPNGNLSAKGIDTSNTQYRTSHIRTPPLSLPFPHPKYHIHPLTGVVYEVTSPIFEEYDPRVGFVDSVGPILETVEECRDAEVEEEEAEEDPVVEEEPAKGLGVEEERARQRWLVDVKWPESSERSTIIRDKKGVKRGRDGGGGEVEGRAKRVRYQV</sequence>
<protein>
    <submittedName>
        <fullName evidence="2">Uncharacterized protein</fullName>
    </submittedName>
</protein>
<dbReference type="EMBL" id="ML978074">
    <property type="protein sequence ID" value="KAF2011490.1"/>
    <property type="molecule type" value="Genomic_DNA"/>
</dbReference>
<feature type="compositionally biased region" description="Basic and acidic residues" evidence="1">
    <location>
        <begin position="229"/>
        <end position="251"/>
    </location>
</feature>
<feature type="region of interest" description="Disordered" evidence="1">
    <location>
        <begin position="229"/>
        <end position="258"/>
    </location>
</feature>
<gene>
    <name evidence="2" type="ORF">BU24DRAFT_486204</name>
</gene>
<evidence type="ECO:0000256" key="1">
    <source>
        <dbReference type="SAM" id="MobiDB-lite"/>
    </source>
</evidence>
<dbReference type="OrthoDB" id="3793955at2759"/>
<feature type="region of interest" description="Disordered" evidence="1">
    <location>
        <begin position="1"/>
        <end position="24"/>
    </location>
</feature>
<reference evidence="2" key="1">
    <citation type="journal article" date="2020" name="Stud. Mycol.">
        <title>101 Dothideomycetes genomes: a test case for predicting lifestyles and emergence of pathogens.</title>
        <authorList>
            <person name="Haridas S."/>
            <person name="Albert R."/>
            <person name="Binder M."/>
            <person name="Bloem J."/>
            <person name="Labutti K."/>
            <person name="Salamov A."/>
            <person name="Andreopoulos B."/>
            <person name="Baker S."/>
            <person name="Barry K."/>
            <person name="Bills G."/>
            <person name="Bluhm B."/>
            <person name="Cannon C."/>
            <person name="Castanera R."/>
            <person name="Culley D."/>
            <person name="Daum C."/>
            <person name="Ezra D."/>
            <person name="Gonzalez J."/>
            <person name="Henrissat B."/>
            <person name="Kuo A."/>
            <person name="Liang C."/>
            <person name="Lipzen A."/>
            <person name="Lutzoni F."/>
            <person name="Magnuson J."/>
            <person name="Mondo S."/>
            <person name="Nolan M."/>
            <person name="Ohm R."/>
            <person name="Pangilinan J."/>
            <person name="Park H.-J."/>
            <person name="Ramirez L."/>
            <person name="Alfaro M."/>
            <person name="Sun H."/>
            <person name="Tritt A."/>
            <person name="Yoshinaga Y."/>
            <person name="Zwiers L.-H."/>
            <person name="Turgeon B."/>
            <person name="Goodwin S."/>
            <person name="Spatafora J."/>
            <person name="Crous P."/>
            <person name="Grigoriev I."/>
        </authorList>
    </citation>
    <scope>NUCLEOTIDE SEQUENCE</scope>
    <source>
        <strain evidence="2">CBS 175.79</strain>
    </source>
</reference>
<accession>A0A6A5XEZ2</accession>
<dbReference type="AlphaFoldDB" id="A0A6A5XEZ2"/>
<feature type="region of interest" description="Disordered" evidence="1">
    <location>
        <begin position="67"/>
        <end position="104"/>
    </location>
</feature>
<dbReference type="RefSeq" id="XP_033379829.1">
    <property type="nucleotide sequence ID" value="XM_033533407.1"/>
</dbReference>